<protein>
    <recommendedName>
        <fullName evidence="7">WD domain, G-beta repeat protein</fullName>
    </recommendedName>
</protein>
<dbReference type="PROSITE" id="PS50294">
    <property type="entry name" value="WD_REPEATS_REGION"/>
    <property type="match status" value="2"/>
</dbReference>
<dbReference type="EMBL" id="CAJJDM010000006">
    <property type="protein sequence ID" value="CAD8045144.1"/>
    <property type="molecule type" value="Genomic_DNA"/>
</dbReference>
<comment type="caution">
    <text evidence="5">The sequence shown here is derived from an EMBL/GenBank/DDBJ whole genome shotgun (WGS) entry which is preliminary data.</text>
</comment>
<dbReference type="AlphaFoldDB" id="A0A8S1JRH0"/>
<dbReference type="InterPro" id="IPR001680">
    <property type="entry name" value="WD40_rpt"/>
</dbReference>
<gene>
    <name evidence="5" type="ORF">PPRIM_AZ9-3.1.T0090170</name>
</gene>
<evidence type="ECO:0000256" key="3">
    <source>
        <dbReference type="PROSITE-ProRule" id="PRU00221"/>
    </source>
</evidence>
<keyword evidence="6" id="KW-1185">Reference proteome</keyword>
<keyword evidence="2" id="KW-0677">Repeat</keyword>
<keyword evidence="1 3" id="KW-0853">WD repeat</keyword>
<feature type="repeat" description="WD" evidence="3">
    <location>
        <begin position="359"/>
        <end position="383"/>
    </location>
</feature>
<feature type="coiled-coil region" evidence="4">
    <location>
        <begin position="58"/>
        <end position="85"/>
    </location>
</feature>
<evidence type="ECO:0000256" key="4">
    <source>
        <dbReference type="SAM" id="Coils"/>
    </source>
</evidence>
<dbReference type="Proteomes" id="UP000688137">
    <property type="component" value="Unassembled WGS sequence"/>
</dbReference>
<dbReference type="PANTHER" id="PTHR19848">
    <property type="entry name" value="WD40 REPEAT PROTEIN"/>
    <property type="match status" value="1"/>
</dbReference>
<dbReference type="PANTHER" id="PTHR19848:SF8">
    <property type="entry name" value="F-BOX AND WD REPEAT DOMAIN CONTAINING 7"/>
    <property type="match status" value="1"/>
</dbReference>
<evidence type="ECO:0000256" key="1">
    <source>
        <dbReference type="ARBA" id="ARBA00022574"/>
    </source>
</evidence>
<proteinExistence type="predicted"/>
<dbReference type="SMART" id="SM00320">
    <property type="entry name" value="WD40"/>
    <property type="match status" value="4"/>
</dbReference>
<feature type="repeat" description="WD" evidence="3">
    <location>
        <begin position="284"/>
        <end position="316"/>
    </location>
</feature>
<keyword evidence="4" id="KW-0175">Coiled coil</keyword>
<dbReference type="Pfam" id="PF00400">
    <property type="entry name" value="WD40"/>
    <property type="match status" value="3"/>
</dbReference>
<evidence type="ECO:0000256" key="2">
    <source>
        <dbReference type="ARBA" id="ARBA00022737"/>
    </source>
</evidence>
<accession>A0A8S1JRH0</accession>
<organism evidence="5 6">
    <name type="scientific">Paramecium primaurelia</name>
    <dbReference type="NCBI Taxonomy" id="5886"/>
    <lineage>
        <taxon>Eukaryota</taxon>
        <taxon>Sar</taxon>
        <taxon>Alveolata</taxon>
        <taxon>Ciliophora</taxon>
        <taxon>Intramacronucleata</taxon>
        <taxon>Oligohymenophorea</taxon>
        <taxon>Peniculida</taxon>
        <taxon>Parameciidae</taxon>
        <taxon>Paramecium</taxon>
    </lineage>
</organism>
<evidence type="ECO:0008006" key="7">
    <source>
        <dbReference type="Google" id="ProtNLM"/>
    </source>
</evidence>
<sequence>MNCQIHPFKQCSFYSKKLDRLQCPLCLLPSDLQQQVIDNTTKPLQNNSIIDIDLVESLAQSLIQEEDLHQDLNQLEQKYLDIITEFKKNTNNFLEQLCQNIQSVLLQNLYKLRMKAEQHQTEMEENQKLLQKIQEMRKKDDYDCIESITSLQSAIIKSDKITHQKIISLQTNTIQILEDFTKQLMKTLVSIDIQQFENDIQLIFDPKSKPLNKQNEIKSVNQSMSSQLGNISVEQIKKITIQNQFQSQYIVNSILSSESQIIIGTKCGKLVLYECNSFDELFSMDAHKDSIKILAKGLNEKLFVSSGQDKVIKIWEKFYSETERAFQIALKFDLEQQVSQAVCLTVCEGIQVQKSKIINLLLVGSVDNTVRVWNYDNGQYFFTYSGHTGDVYSVAFVKKINLIASGSQDKSIRLWDGINYKYSRPVFKFSGHTDSVTGVLALSEENQILSCGLDKTFRQWDCDKKVQVRVFAIQFLPQRLIQLQSGIVLIQSSDTKVRIYDYRITTLLHEINNQRRNVATYCVDNDNKSILCVSENHINLFY</sequence>
<dbReference type="OMA" id="YDYRITT"/>
<dbReference type="PROSITE" id="PS50082">
    <property type="entry name" value="WD_REPEATS_2"/>
    <property type="match status" value="4"/>
</dbReference>
<feature type="repeat" description="WD" evidence="3">
    <location>
        <begin position="429"/>
        <end position="461"/>
    </location>
</feature>
<reference evidence="5" key="1">
    <citation type="submission" date="2021-01" db="EMBL/GenBank/DDBJ databases">
        <authorList>
            <consortium name="Genoscope - CEA"/>
            <person name="William W."/>
        </authorList>
    </citation>
    <scope>NUCLEOTIDE SEQUENCE</scope>
</reference>
<name>A0A8S1JRH0_PARPR</name>
<evidence type="ECO:0000313" key="6">
    <source>
        <dbReference type="Proteomes" id="UP000688137"/>
    </source>
</evidence>
<evidence type="ECO:0000313" key="5">
    <source>
        <dbReference type="EMBL" id="CAD8045144.1"/>
    </source>
</evidence>
<feature type="repeat" description="WD" evidence="3">
    <location>
        <begin position="384"/>
        <end position="416"/>
    </location>
</feature>